<comment type="caution">
    <text evidence="2">The sequence shown here is derived from an EMBL/GenBank/DDBJ whole genome shotgun (WGS) entry which is preliminary data.</text>
</comment>
<keyword evidence="3" id="KW-1185">Reference proteome</keyword>
<proteinExistence type="predicted"/>
<accession>A0A392P9P9</accession>
<evidence type="ECO:0000313" key="3">
    <source>
        <dbReference type="Proteomes" id="UP000265520"/>
    </source>
</evidence>
<name>A0A392P9P9_9FABA</name>
<gene>
    <name evidence="2" type="ORF">A2U01_0028704</name>
</gene>
<dbReference type="EMBL" id="LXQA010066117">
    <property type="protein sequence ID" value="MCI07635.1"/>
    <property type="molecule type" value="Genomic_DNA"/>
</dbReference>
<evidence type="ECO:0000256" key="1">
    <source>
        <dbReference type="SAM" id="Coils"/>
    </source>
</evidence>
<feature type="coiled-coil region" evidence="1">
    <location>
        <begin position="4"/>
        <end position="31"/>
    </location>
</feature>
<reference evidence="2 3" key="1">
    <citation type="journal article" date="2018" name="Front. Plant Sci.">
        <title>Red Clover (Trifolium pratense) and Zigzag Clover (T. medium) - A Picture of Genomic Similarities and Differences.</title>
        <authorList>
            <person name="Dluhosova J."/>
            <person name="Istvanek J."/>
            <person name="Nedelnik J."/>
            <person name="Repkova J."/>
        </authorList>
    </citation>
    <scope>NUCLEOTIDE SEQUENCE [LARGE SCALE GENOMIC DNA]</scope>
    <source>
        <strain evidence="3">cv. 10/8</strain>
        <tissue evidence="2">Leaf</tissue>
    </source>
</reference>
<organism evidence="2 3">
    <name type="scientific">Trifolium medium</name>
    <dbReference type="NCBI Taxonomy" id="97028"/>
    <lineage>
        <taxon>Eukaryota</taxon>
        <taxon>Viridiplantae</taxon>
        <taxon>Streptophyta</taxon>
        <taxon>Embryophyta</taxon>
        <taxon>Tracheophyta</taxon>
        <taxon>Spermatophyta</taxon>
        <taxon>Magnoliopsida</taxon>
        <taxon>eudicotyledons</taxon>
        <taxon>Gunneridae</taxon>
        <taxon>Pentapetalae</taxon>
        <taxon>rosids</taxon>
        <taxon>fabids</taxon>
        <taxon>Fabales</taxon>
        <taxon>Fabaceae</taxon>
        <taxon>Papilionoideae</taxon>
        <taxon>50 kb inversion clade</taxon>
        <taxon>NPAAA clade</taxon>
        <taxon>Hologalegina</taxon>
        <taxon>IRL clade</taxon>
        <taxon>Trifolieae</taxon>
        <taxon>Trifolium</taxon>
    </lineage>
</organism>
<dbReference type="AlphaFoldDB" id="A0A392P9P9"/>
<evidence type="ECO:0000313" key="2">
    <source>
        <dbReference type="EMBL" id="MCI07635.1"/>
    </source>
</evidence>
<sequence length="98" mass="11241">MLKFKLAKTNIDAWNKQIEDLKTKIRLEDSKKNDLADTAEKATKTQIEEEAKRGIQYVASSETIDPDIKALTESNNILDTKLIYIKGLYNKLKTNLRV</sequence>
<keyword evidence="1" id="KW-0175">Coiled coil</keyword>
<dbReference type="Proteomes" id="UP000265520">
    <property type="component" value="Unassembled WGS sequence"/>
</dbReference>
<protein>
    <submittedName>
        <fullName evidence="2">Uncharacterized protein</fullName>
    </submittedName>
</protein>